<feature type="transmembrane region" description="Helical" evidence="7">
    <location>
        <begin position="93"/>
        <end position="117"/>
    </location>
</feature>
<feature type="transmembrane region" description="Helical" evidence="7">
    <location>
        <begin position="376"/>
        <end position="399"/>
    </location>
</feature>
<feature type="transmembrane region" description="Helical" evidence="7">
    <location>
        <begin position="20"/>
        <end position="41"/>
    </location>
</feature>
<dbReference type="Proteomes" id="UP000184076">
    <property type="component" value="Unassembled WGS sequence"/>
</dbReference>
<evidence type="ECO:0000256" key="1">
    <source>
        <dbReference type="ARBA" id="ARBA00004141"/>
    </source>
</evidence>
<feature type="transmembrane region" description="Helical" evidence="7">
    <location>
        <begin position="162"/>
        <end position="185"/>
    </location>
</feature>
<dbReference type="AlphaFoldDB" id="A0A1M5B283"/>
<dbReference type="NCBIfam" id="NF037981">
    <property type="entry name" value="NCS2_1"/>
    <property type="match status" value="1"/>
</dbReference>
<feature type="transmembrane region" description="Helical" evidence="7">
    <location>
        <begin position="53"/>
        <end position="73"/>
    </location>
</feature>
<dbReference type="STRING" id="1121391.SAMN02745206_01823"/>
<feature type="transmembrane region" description="Helical" evidence="7">
    <location>
        <begin position="278"/>
        <end position="299"/>
    </location>
</feature>
<feature type="transmembrane region" description="Helical" evidence="7">
    <location>
        <begin position="342"/>
        <end position="364"/>
    </location>
</feature>
<reference evidence="9" key="1">
    <citation type="submission" date="2016-11" db="EMBL/GenBank/DDBJ databases">
        <authorList>
            <person name="Varghese N."/>
            <person name="Submissions S."/>
        </authorList>
    </citation>
    <scope>NUCLEOTIDE SEQUENCE [LARGE SCALE GENOMIC DNA]</scope>
    <source>
        <strain evidence="9">DSM 9756</strain>
    </source>
</reference>
<evidence type="ECO:0000256" key="2">
    <source>
        <dbReference type="ARBA" id="ARBA00008821"/>
    </source>
</evidence>
<sequence>MPRQAYLYGLDQHPPFLQAILYGVQWAVIVFPALIVTGKIAAQAFHLPAAEEVRFLQLTLLTSGVFTCVQALFGHRYPLFEGPSTANLLTYVSLAPLGLAAVQGGAAAAAFCLLVVVGMGLTRRLFRLFTPNVIAVILMLIAFALLPHLIPPMLGIGSEGDAGRAGVLAVSLALSVLIAVLGHYLRGIWRTFSLALGMALGTVVFGLWGHAGLEPLRTAHWISLPSSWVPGAPAWNTSAFVAFSVTYVAVAVNTVGSVQGLSAITTDSDLDDRLRRGLLINGISGICCGLMGLVGTVSYSTGPGVVLASRVASRYTLAYCGVLLAAAAFLPKFTALLALPPGAVVAAAMVVAMGGQIGAGVALLSQKGALESRDYFIVGIPLLIGTVTAFLPAAFVGSLPGLVRVMLGNGLVTGIFLVLVLEHLLLPGKEGDR</sequence>
<organism evidence="8 9">
    <name type="scientific">Desulfacinum infernum DSM 9756</name>
    <dbReference type="NCBI Taxonomy" id="1121391"/>
    <lineage>
        <taxon>Bacteria</taxon>
        <taxon>Pseudomonadati</taxon>
        <taxon>Thermodesulfobacteriota</taxon>
        <taxon>Syntrophobacteria</taxon>
        <taxon>Syntrophobacterales</taxon>
        <taxon>Syntrophobacteraceae</taxon>
        <taxon>Desulfacinum</taxon>
    </lineage>
</organism>
<evidence type="ECO:0000256" key="4">
    <source>
        <dbReference type="ARBA" id="ARBA00022692"/>
    </source>
</evidence>
<keyword evidence="6 7" id="KW-0472">Membrane</keyword>
<evidence type="ECO:0000256" key="5">
    <source>
        <dbReference type="ARBA" id="ARBA00022989"/>
    </source>
</evidence>
<feature type="transmembrane region" description="Helical" evidence="7">
    <location>
        <begin position="192"/>
        <end position="211"/>
    </location>
</feature>
<proteinExistence type="inferred from homology"/>
<dbReference type="PANTHER" id="PTHR42810">
    <property type="entry name" value="PURINE PERMEASE C1399.01C-RELATED"/>
    <property type="match status" value="1"/>
</dbReference>
<dbReference type="GO" id="GO:0042907">
    <property type="term" value="F:xanthine transmembrane transporter activity"/>
    <property type="evidence" value="ECO:0007669"/>
    <property type="project" value="TreeGrafter"/>
</dbReference>
<feature type="transmembrane region" description="Helical" evidence="7">
    <location>
        <begin position="129"/>
        <end position="150"/>
    </location>
</feature>
<name>A0A1M5B283_9BACT</name>
<evidence type="ECO:0000256" key="3">
    <source>
        <dbReference type="ARBA" id="ARBA00022448"/>
    </source>
</evidence>
<comment type="subcellular location">
    <subcellularLocation>
        <location evidence="1">Membrane</location>
        <topology evidence="1">Multi-pass membrane protein</topology>
    </subcellularLocation>
</comment>
<evidence type="ECO:0000256" key="7">
    <source>
        <dbReference type="SAM" id="Phobius"/>
    </source>
</evidence>
<comment type="similarity">
    <text evidence="2">Belongs to the nucleobase:cation symporter-2 (NCS2) (TC 2.A.40) family.</text>
</comment>
<keyword evidence="4 7" id="KW-0812">Transmembrane</keyword>
<dbReference type="PANTHER" id="PTHR42810:SF1">
    <property type="entry name" value="PURINE PERMEASE YWDJ-RELATED"/>
    <property type="match status" value="1"/>
</dbReference>
<evidence type="ECO:0000256" key="6">
    <source>
        <dbReference type="ARBA" id="ARBA00023136"/>
    </source>
</evidence>
<dbReference type="RefSeq" id="WP_073038683.1">
    <property type="nucleotide sequence ID" value="NZ_FQVB01000016.1"/>
</dbReference>
<feature type="transmembrane region" description="Helical" evidence="7">
    <location>
        <begin position="311"/>
        <end position="330"/>
    </location>
</feature>
<keyword evidence="3" id="KW-0813">Transport</keyword>
<evidence type="ECO:0000313" key="8">
    <source>
        <dbReference type="EMBL" id="SHF36530.1"/>
    </source>
</evidence>
<gene>
    <name evidence="8" type="ORF">SAMN02745206_01823</name>
</gene>
<dbReference type="GO" id="GO:0005886">
    <property type="term" value="C:plasma membrane"/>
    <property type="evidence" value="ECO:0007669"/>
    <property type="project" value="TreeGrafter"/>
</dbReference>
<dbReference type="EMBL" id="FQVB01000016">
    <property type="protein sequence ID" value="SHF36530.1"/>
    <property type="molecule type" value="Genomic_DNA"/>
</dbReference>
<keyword evidence="9" id="KW-1185">Reference proteome</keyword>
<dbReference type="Pfam" id="PF00860">
    <property type="entry name" value="Xan_ur_permease"/>
    <property type="match status" value="1"/>
</dbReference>
<dbReference type="InterPro" id="IPR006043">
    <property type="entry name" value="NCS2"/>
</dbReference>
<protein>
    <submittedName>
        <fullName evidence="8">Uracil permease</fullName>
    </submittedName>
</protein>
<keyword evidence="5 7" id="KW-1133">Transmembrane helix</keyword>
<feature type="transmembrane region" description="Helical" evidence="7">
    <location>
        <begin position="405"/>
        <end position="426"/>
    </location>
</feature>
<evidence type="ECO:0000313" key="9">
    <source>
        <dbReference type="Proteomes" id="UP000184076"/>
    </source>
</evidence>
<accession>A0A1M5B283</accession>